<name>A0AA40CU27_9PEZI</name>
<evidence type="ECO:0000256" key="5">
    <source>
        <dbReference type="ARBA" id="ARBA00038359"/>
    </source>
</evidence>
<keyword evidence="9" id="KW-1185">Reference proteome</keyword>
<dbReference type="Proteomes" id="UP001174936">
    <property type="component" value="Unassembled WGS sequence"/>
</dbReference>
<feature type="transmembrane region" description="Helical" evidence="6">
    <location>
        <begin position="7"/>
        <end position="26"/>
    </location>
</feature>
<comment type="subcellular location">
    <subcellularLocation>
        <location evidence="1">Membrane</location>
        <topology evidence="1">Multi-pass membrane protein</topology>
    </subcellularLocation>
</comment>
<sequence>MASPEEAANQFILEVWALQGVAYLVVGPRYFHRARTLGWQKLAWDDALMLLATIVYTAESVMGYLVVAYWKGLANNAMTDEQRATLDPDSQEYMQRVNGFKTHVVGMLYNTVLWLLKGCWAVYYARLTDGVHRMTLMVKGAYVIIPPTCEPAISTVQTVFVVMNTLTDFYLMAIPLPTVWMSKLPYRKRLVLFIMFGGGFLEMAFGILRCVAVLTLGNTDPALSGYWSVRESFVSFVLTNMPMVYPLVKSFYEKGLSSVGSKGGTKADISIGYRIGSIRG</sequence>
<dbReference type="Pfam" id="PF20684">
    <property type="entry name" value="Fung_rhodopsin"/>
    <property type="match status" value="1"/>
</dbReference>
<dbReference type="PANTHER" id="PTHR33048:SF2">
    <property type="entry name" value="SRPK"/>
    <property type="match status" value="1"/>
</dbReference>
<feature type="transmembrane region" description="Helical" evidence="6">
    <location>
        <begin position="190"/>
        <end position="214"/>
    </location>
</feature>
<keyword evidence="2 6" id="KW-0812">Transmembrane</keyword>
<dbReference type="EMBL" id="JAULSV010000002">
    <property type="protein sequence ID" value="KAK0651470.1"/>
    <property type="molecule type" value="Genomic_DNA"/>
</dbReference>
<proteinExistence type="inferred from homology"/>
<evidence type="ECO:0000256" key="2">
    <source>
        <dbReference type="ARBA" id="ARBA00022692"/>
    </source>
</evidence>
<feature type="transmembrane region" description="Helical" evidence="6">
    <location>
        <begin position="107"/>
        <end position="125"/>
    </location>
</feature>
<dbReference type="InterPro" id="IPR052337">
    <property type="entry name" value="SAT4-like"/>
</dbReference>
<keyword evidence="4 6" id="KW-0472">Membrane</keyword>
<dbReference type="GO" id="GO:0016020">
    <property type="term" value="C:membrane"/>
    <property type="evidence" value="ECO:0007669"/>
    <property type="project" value="UniProtKB-SubCell"/>
</dbReference>
<accession>A0AA40CU27</accession>
<evidence type="ECO:0000313" key="8">
    <source>
        <dbReference type="EMBL" id="KAK0651470.1"/>
    </source>
</evidence>
<evidence type="ECO:0000259" key="7">
    <source>
        <dbReference type="Pfam" id="PF20684"/>
    </source>
</evidence>
<evidence type="ECO:0000256" key="6">
    <source>
        <dbReference type="SAM" id="Phobius"/>
    </source>
</evidence>
<feature type="transmembrane region" description="Helical" evidence="6">
    <location>
        <begin position="47"/>
        <end position="70"/>
    </location>
</feature>
<dbReference type="PANTHER" id="PTHR33048">
    <property type="entry name" value="PTH11-LIKE INTEGRAL MEMBRANE PROTEIN (AFU_ORTHOLOGUE AFUA_5G11245)"/>
    <property type="match status" value="1"/>
</dbReference>
<evidence type="ECO:0000256" key="3">
    <source>
        <dbReference type="ARBA" id="ARBA00022989"/>
    </source>
</evidence>
<evidence type="ECO:0000256" key="4">
    <source>
        <dbReference type="ARBA" id="ARBA00023136"/>
    </source>
</evidence>
<protein>
    <recommendedName>
        <fullName evidence="7">Rhodopsin domain-containing protein</fullName>
    </recommendedName>
</protein>
<dbReference type="InterPro" id="IPR049326">
    <property type="entry name" value="Rhodopsin_dom_fungi"/>
</dbReference>
<reference evidence="8" key="1">
    <citation type="submission" date="2023-06" db="EMBL/GenBank/DDBJ databases">
        <title>Genome-scale phylogeny and comparative genomics of the fungal order Sordariales.</title>
        <authorList>
            <consortium name="Lawrence Berkeley National Laboratory"/>
            <person name="Hensen N."/>
            <person name="Bonometti L."/>
            <person name="Westerberg I."/>
            <person name="Brannstrom I.O."/>
            <person name="Guillou S."/>
            <person name="Cros-Aarteil S."/>
            <person name="Calhoun S."/>
            <person name="Haridas S."/>
            <person name="Kuo A."/>
            <person name="Mondo S."/>
            <person name="Pangilinan J."/>
            <person name="Riley R."/>
            <person name="Labutti K."/>
            <person name="Andreopoulos B."/>
            <person name="Lipzen A."/>
            <person name="Chen C."/>
            <person name="Yanf M."/>
            <person name="Daum C."/>
            <person name="Ng V."/>
            <person name="Clum A."/>
            <person name="Steindorff A."/>
            <person name="Ohm R."/>
            <person name="Martin F."/>
            <person name="Silar P."/>
            <person name="Natvig D."/>
            <person name="Lalanne C."/>
            <person name="Gautier V."/>
            <person name="Ament-Velasquez S.L."/>
            <person name="Kruys A."/>
            <person name="Hutchinson M.I."/>
            <person name="Powell A.J."/>
            <person name="Barry K."/>
            <person name="Miller A.N."/>
            <person name="Grigoriev I.V."/>
            <person name="Debuchy R."/>
            <person name="Gladieux P."/>
            <person name="Thoren M.H."/>
            <person name="Johannesson H."/>
        </authorList>
    </citation>
    <scope>NUCLEOTIDE SEQUENCE</scope>
    <source>
        <strain evidence="8">SMH2532-1</strain>
    </source>
</reference>
<evidence type="ECO:0000256" key="1">
    <source>
        <dbReference type="ARBA" id="ARBA00004141"/>
    </source>
</evidence>
<organism evidence="8 9">
    <name type="scientific">Cercophora newfieldiana</name>
    <dbReference type="NCBI Taxonomy" id="92897"/>
    <lineage>
        <taxon>Eukaryota</taxon>
        <taxon>Fungi</taxon>
        <taxon>Dikarya</taxon>
        <taxon>Ascomycota</taxon>
        <taxon>Pezizomycotina</taxon>
        <taxon>Sordariomycetes</taxon>
        <taxon>Sordariomycetidae</taxon>
        <taxon>Sordariales</taxon>
        <taxon>Lasiosphaeriaceae</taxon>
        <taxon>Cercophora</taxon>
    </lineage>
</organism>
<evidence type="ECO:0000313" key="9">
    <source>
        <dbReference type="Proteomes" id="UP001174936"/>
    </source>
</evidence>
<gene>
    <name evidence="8" type="ORF">B0T16DRAFT_453931</name>
</gene>
<keyword evidence="3 6" id="KW-1133">Transmembrane helix</keyword>
<comment type="caution">
    <text evidence="8">The sequence shown here is derived from an EMBL/GenBank/DDBJ whole genome shotgun (WGS) entry which is preliminary data.</text>
</comment>
<dbReference type="AlphaFoldDB" id="A0AA40CU27"/>
<feature type="domain" description="Rhodopsin" evidence="7">
    <location>
        <begin position="157"/>
        <end position="249"/>
    </location>
</feature>
<comment type="similarity">
    <text evidence="5">Belongs to the SAT4 family.</text>
</comment>